<organism evidence="6 7">
    <name type="scientific">Roseibium sediminicola</name>
    <dbReference type="NCBI Taxonomy" id="2933272"/>
    <lineage>
        <taxon>Bacteria</taxon>
        <taxon>Pseudomonadati</taxon>
        <taxon>Pseudomonadota</taxon>
        <taxon>Alphaproteobacteria</taxon>
        <taxon>Hyphomicrobiales</taxon>
        <taxon>Stappiaceae</taxon>
        <taxon>Roseibium</taxon>
    </lineage>
</organism>
<dbReference type="EMBL" id="JALNMJ010000003">
    <property type="protein sequence ID" value="MCK7611744.1"/>
    <property type="molecule type" value="Genomic_DNA"/>
</dbReference>
<sequence>MSLDLLRRGLKISHLRLLAELAGHSRLTDAAQVLGITQPAASRLIAEIERITGAEIYFRSGRGIELTDVGRKLAERCVRILQEFADAGRDIEQHQAGQSGHVSIGSVTGPAIEYVLPALRQIRIHSPEISISVEVGPSNSLAMMLEDGRLDFSISRVPVDEDPALFEEKPLLREPAVMIARIGHPLTRHETPLAADAFLPYDWVLPPVGAPIRQTVEQALRDAGLSLPGRVLTTSSFLFTLATIQQTNAVAPVARSVANSFANRPDGAPGSIAVLESRLPLSVETYSFLTRKGQVLTPVAQVVAQEVLRVITGHASLG</sequence>
<dbReference type="InterPro" id="IPR050950">
    <property type="entry name" value="HTH-type_LysR_regulators"/>
</dbReference>
<dbReference type="PROSITE" id="PS50931">
    <property type="entry name" value="HTH_LYSR"/>
    <property type="match status" value="1"/>
</dbReference>
<gene>
    <name evidence="6" type="ORF">M0H32_06210</name>
</gene>
<dbReference type="InterPro" id="IPR005119">
    <property type="entry name" value="LysR_subst-bd"/>
</dbReference>
<name>A0ABT0GQP4_9HYPH</name>
<dbReference type="SUPFAM" id="SSF46785">
    <property type="entry name" value="Winged helix' DNA-binding domain"/>
    <property type="match status" value="1"/>
</dbReference>
<protein>
    <submittedName>
        <fullName evidence="6">LysR substrate-binding domain-containing protein</fullName>
    </submittedName>
</protein>
<dbReference type="Proteomes" id="UP001431221">
    <property type="component" value="Unassembled WGS sequence"/>
</dbReference>
<evidence type="ECO:0000313" key="6">
    <source>
        <dbReference type="EMBL" id="MCK7611744.1"/>
    </source>
</evidence>
<dbReference type="Gene3D" id="1.10.10.10">
    <property type="entry name" value="Winged helix-like DNA-binding domain superfamily/Winged helix DNA-binding domain"/>
    <property type="match status" value="1"/>
</dbReference>
<keyword evidence="2" id="KW-0805">Transcription regulation</keyword>
<dbReference type="PANTHER" id="PTHR30419">
    <property type="entry name" value="HTH-TYPE TRANSCRIPTIONAL REGULATOR YBHD"/>
    <property type="match status" value="1"/>
</dbReference>
<evidence type="ECO:0000313" key="7">
    <source>
        <dbReference type="Proteomes" id="UP001431221"/>
    </source>
</evidence>
<reference evidence="6" key="1">
    <citation type="submission" date="2022-04" db="EMBL/GenBank/DDBJ databases">
        <title>Roseibium sp. CAU 1639 isolated from mud.</title>
        <authorList>
            <person name="Kim W."/>
        </authorList>
    </citation>
    <scope>NUCLEOTIDE SEQUENCE</scope>
    <source>
        <strain evidence="6">CAU 1639</strain>
    </source>
</reference>
<dbReference type="PANTHER" id="PTHR30419:SF8">
    <property type="entry name" value="NITROGEN ASSIMILATION TRANSCRIPTIONAL ACTIVATOR-RELATED"/>
    <property type="match status" value="1"/>
</dbReference>
<dbReference type="InterPro" id="IPR000847">
    <property type="entry name" value="LysR_HTH_N"/>
</dbReference>
<dbReference type="InterPro" id="IPR036390">
    <property type="entry name" value="WH_DNA-bd_sf"/>
</dbReference>
<evidence type="ECO:0000259" key="5">
    <source>
        <dbReference type="PROSITE" id="PS50931"/>
    </source>
</evidence>
<keyword evidence="7" id="KW-1185">Reference proteome</keyword>
<dbReference type="Pfam" id="PF03466">
    <property type="entry name" value="LysR_substrate"/>
    <property type="match status" value="1"/>
</dbReference>
<keyword evidence="3" id="KW-0238">DNA-binding</keyword>
<dbReference type="RefSeq" id="WP_248152208.1">
    <property type="nucleotide sequence ID" value="NZ_JALNMJ010000003.1"/>
</dbReference>
<dbReference type="InterPro" id="IPR036388">
    <property type="entry name" value="WH-like_DNA-bd_sf"/>
</dbReference>
<keyword evidence="4" id="KW-0804">Transcription</keyword>
<evidence type="ECO:0000256" key="1">
    <source>
        <dbReference type="ARBA" id="ARBA00009437"/>
    </source>
</evidence>
<comment type="similarity">
    <text evidence="1">Belongs to the LysR transcriptional regulatory family.</text>
</comment>
<accession>A0ABT0GQP4</accession>
<feature type="domain" description="HTH lysR-type" evidence="5">
    <location>
        <begin position="10"/>
        <end position="67"/>
    </location>
</feature>
<comment type="caution">
    <text evidence="6">The sequence shown here is derived from an EMBL/GenBank/DDBJ whole genome shotgun (WGS) entry which is preliminary data.</text>
</comment>
<evidence type="ECO:0000256" key="3">
    <source>
        <dbReference type="ARBA" id="ARBA00023125"/>
    </source>
</evidence>
<dbReference type="Pfam" id="PF00126">
    <property type="entry name" value="HTH_1"/>
    <property type="match status" value="1"/>
</dbReference>
<evidence type="ECO:0000256" key="4">
    <source>
        <dbReference type="ARBA" id="ARBA00023163"/>
    </source>
</evidence>
<evidence type="ECO:0000256" key="2">
    <source>
        <dbReference type="ARBA" id="ARBA00023015"/>
    </source>
</evidence>
<dbReference type="Gene3D" id="3.40.190.10">
    <property type="entry name" value="Periplasmic binding protein-like II"/>
    <property type="match status" value="2"/>
</dbReference>
<proteinExistence type="inferred from homology"/>
<dbReference type="SUPFAM" id="SSF53850">
    <property type="entry name" value="Periplasmic binding protein-like II"/>
    <property type="match status" value="1"/>
</dbReference>